<evidence type="ECO:0000256" key="5">
    <source>
        <dbReference type="ARBA" id="ARBA00022989"/>
    </source>
</evidence>
<feature type="region of interest" description="Disordered" evidence="7">
    <location>
        <begin position="1"/>
        <end position="62"/>
    </location>
</feature>
<dbReference type="PANTHER" id="PTHR23514">
    <property type="entry name" value="BYPASS OF STOP CODON PROTEIN 6"/>
    <property type="match status" value="1"/>
</dbReference>
<gene>
    <name evidence="10" type="ORF">RHTO0S_04e09142g</name>
</gene>
<dbReference type="Pfam" id="PF07690">
    <property type="entry name" value="MFS_1"/>
    <property type="match status" value="1"/>
</dbReference>
<feature type="transmembrane region" description="Helical" evidence="8">
    <location>
        <begin position="485"/>
        <end position="505"/>
    </location>
</feature>
<reference evidence="10" key="1">
    <citation type="journal article" date="2014" name="Genome Announc.">
        <title>Draft genome sequence of Rhodosporidium toruloides CECT1137, an oleaginous yeast of biotechnological interest.</title>
        <authorList>
            <person name="Morin N."/>
            <person name="Calcas X."/>
            <person name="Devillers H."/>
            <person name="Durrens P."/>
            <person name="Sherman D.J."/>
            <person name="Nicaud J.-M."/>
            <person name="Neuveglise C."/>
        </authorList>
    </citation>
    <scope>NUCLEOTIDE SEQUENCE</scope>
    <source>
        <strain evidence="10">CECT1137</strain>
    </source>
</reference>
<dbReference type="EMBL" id="LK052939">
    <property type="protein sequence ID" value="CDR39773.1"/>
    <property type="molecule type" value="Genomic_DNA"/>
</dbReference>
<evidence type="ECO:0000313" key="10">
    <source>
        <dbReference type="EMBL" id="CDR39773.1"/>
    </source>
</evidence>
<feature type="transmembrane region" description="Helical" evidence="8">
    <location>
        <begin position="398"/>
        <end position="416"/>
    </location>
</feature>
<dbReference type="PROSITE" id="PS50850">
    <property type="entry name" value="MFS"/>
    <property type="match status" value="1"/>
</dbReference>
<feature type="compositionally biased region" description="Low complexity" evidence="7">
    <location>
        <begin position="17"/>
        <end position="26"/>
    </location>
</feature>
<feature type="compositionally biased region" description="Polar residues" evidence="7">
    <location>
        <begin position="46"/>
        <end position="56"/>
    </location>
</feature>
<feature type="transmembrane region" description="Helical" evidence="8">
    <location>
        <begin position="457"/>
        <end position="479"/>
    </location>
</feature>
<sequence>MHDIAEPPATYAGPHKPASLPASTSLPSPPLTPTRHLERPDDTRSVSHSRLPVSQQSKRDKWDGRIKEASCHISLLIAGWADASSGPLIPYIQAHYHISYTVVSMLFVGQAVGFAVAAFANSFLTQKLGLGRVIALGAVIQACAYTLLIPAFPFPVFPVIYAISGFGMALQDAQSNVYIATLPGAETKLGYLHGSYGLGAAVVPLAATAFASSGILFSRFYAISLGLAALNAALLVYAFRLNYIVDVNEPTETLEAPGVPPVTVVEGREGIELVDQSRRDSTAATSVLEKAEEPSELEAGQVEVRELDTRLQKRAKKSFKRGVMWQALTNRATLLTAIFILFYVGAEVSMGGWIVTFMIDKRNGGPDAGYTATGFWFGLMLGRVLLNPINVRVGEKRVLYGYTIMALALEFAVWFADSLVGNAIVVAIIGVLIGPVYPVAISVLTKVIPRRLHATSIGFCASFGQIGAAVCPFATGALAGRFSPAVLQPVMIVLFAIMLGLWVGVPGPARKRE</sequence>
<evidence type="ECO:0000256" key="8">
    <source>
        <dbReference type="SAM" id="Phobius"/>
    </source>
</evidence>
<dbReference type="InterPro" id="IPR011701">
    <property type="entry name" value="MFS"/>
</dbReference>
<feature type="transmembrane region" description="Helical" evidence="8">
    <location>
        <begin position="98"/>
        <end position="121"/>
    </location>
</feature>
<feature type="domain" description="Major facilitator superfamily (MFS) profile" evidence="9">
    <location>
        <begin position="333"/>
        <end position="513"/>
    </location>
</feature>
<organism evidence="10">
    <name type="scientific">Rhodotorula toruloides</name>
    <name type="common">Yeast</name>
    <name type="synonym">Rhodosporidium toruloides</name>
    <dbReference type="NCBI Taxonomy" id="5286"/>
    <lineage>
        <taxon>Eukaryota</taxon>
        <taxon>Fungi</taxon>
        <taxon>Dikarya</taxon>
        <taxon>Basidiomycota</taxon>
        <taxon>Pucciniomycotina</taxon>
        <taxon>Microbotryomycetes</taxon>
        <taxon>Sporidiobolales</taxon>
        <taxon>Sporidiobolaceae</taxon>
        <taxon>Rhodotorula</taxon>
    </lineage>
</organism>
<feature type="transmembrane region" description="Helical" evidence="8">
    <location>
        <begin position="334"/>
        <end position="356"/>
    </location>
</feature>
<dbReference type="GO" id="GO:0012505">
    <property type="term" value="C:endomembrane system"/>
    <property type="evidence" value="ECO:0007669"/>
    <property type="project" value="UniProtKB-SubCell"/>
</dbReference>
<feature type="transmembrane region" description="Helical" evidence="8">
    <location>
        <begin position="368"/>
        <end position="386"/>
    </location>
</feature>
<dbReference type="AlphaFoldDB" id="A0A061AWI6"/>
<feature type="compositionally biased region" description="Basic and acidic residues" evidence="7">
    <location>
        <begin position="35"/>
        <end position="45"/>
    </location>
</feature>
<dbReference type="SUPFAM" id="SSF103473">
    <property type="entry name" value="MFS general substrate transporter"/>
    <property type="match status" value="1"/>
</dbReference>
<keyword evidence="4 8" id="KW-0812">Transmembrane</keyword>
<evidence type="ECO:0000259" key="9">
    <source>
        <dbReference type="PROSITE" id="PS50850"/>
    </source>
</evidence>
<dbReference type="InterPro" id="IPR051788">
    <property type="entry name" value="MFS_Transporter"/>
</dbReference>
<comment type="subcellular location">
    <subcellularLocation>
        <location evidence="1">Endomembrane system</location>
        <topology evidence="1">Multi-pass membrane protein</topology>
    </subcellularLocation>
</comment>
<dbReference type="GO" id="GO:0022857">
    <property type="term" value="F:transmembrane transporter activity"/>
    <property type="evidence" value="ECO:0007669"/>
    <property type="project" value="InterPro"/>
</dbReference>
<feature type="transmembrane region" description="Helical" evidence="8">
    <location>
        <begin position="220"/>
        <end position="239"/>
    </location>
</feature>
<dbReference type="PANTHER" id="PTHR23514:SF3">
    <property type="entry name" value="BYPASS OF STOP CODON PROTEIN 6"/>
    <property type="match status" value="1"/>
</dbReference>
<keyword evidence="5 8" id="KW-1133">Transmembrane helix</keyword>
<evidence type="ECO:0000256" key="4">
    <source>
        <dbReference type="ARBA" id="ARBA00022692"/>
    </source>
</evidence>
<dbReference type="InterPro" id="IPR036259">
    <property type="entry name" value="MFS_trans_sf"/>
</dbReference>
<evidence type="ECO:0000256" key="2">
    <source>
        <dbReference type="ARBA" id="ARBA00008335"/>
    </source>
</evidence>
<dbReference type="Gene3D" id="1.20.1250.20">
    <property type="entry name" value="MFS general substrate transporter like domains"/>
    <property type="match status" value="1"/>
</dbReference>
<comment type="similarity">
    <text evidence="2">Belongs to the major facilitator superfamily.</text>
</comment>
<evidence type="ECO:0000256" key="6">
    <source>
        <dbReference type="ARBA" id="ARBA00023136"/>
    </source>
</evidence>
<dbReference type="FunFam" id="1.20.1250.20:FF:000286">
    <property type="entry name" value="MFS efflux transporter"/>
    <property type="match status" value="1"/>
</dbReference>
<feature type="transmembrane region" description="Helical" evidence="8">
    <location>
        <begin position="191"/>
        <end position="214"/>
    </location>
</feature>
<keyword evidence="3" id="KW-0813">Transport</keyword>
<dbReference type="InterPro" id="IPR020846">
    <property type="entry name" value="MFS_dom"/>
</dbReference>
<dbReference type="OrthoDB" id="413079at2759"/>
<evidence type="ECO:0000256" key="3">
    <source>
        <dbReference type="ARBA" id="ARBA00022448"/>
    </source>
</evidence>
<evidence type="ECO:0000256" key="1">
    <source>
        <dbReference type="ARBA" id="ARBA00004127"/>
    </source>
</evidence>
<feature type="transmembrane region" description="Helical" evidence="8">
    <location>
        <begin position="422"/>
        <end position="445"/>
    </location>
</feature>
<evidence type="ECO:0000256" key="7">
    <source>
        <dbReference type="SAM" id="MobiDB-lite"/>
    </source>
</evidence>
<accession>A0A061AWI6</accession>
<dbReference type="GO" id="GO:0016020">
    <property type="term" value="C:membrane"/>
    <property type="evidence" value="ECO:0007669"/>
    <property type="project" value="TreeGrafter"/>
</dbReference>
<protein>
    <submittedName>
        <fullName evidence="10">RHTO0S04e09142g1_1</fullName>
    </submittedName>
</protein>
<proteinExistence type="inferred from homology"/>
<name>A0A061AWI6_RHOTO</name>
<keyword evidence="6 8" id="KW-0472">Membrane</keyword>